<dbReference type="PANTHER" id="PTHR17224:SF1">
    <property type="entry name" value="PEPTIDYL-TRNA HYDROLASE"/>
    <property type="match status" value="1"/>
</dbReference>
<keyword evidence="3 7" id="KW-0378">Hydrolase</keyword>
<dbReference type="HAMAP" id="MF_00083">
    <property type="entry name" value="Pept_tRNA_hydro_bact"/>
    <property type="match status" value="1"/>
</dbReference>
<dbReference type="EMBL" id="BAABBB010000007">
    <property type="protein sequence ID" value="GAA3526552.1"/>
    <property type="molecule type" value="Genomic_DNA"/>
</dbReference>
<evidence type="ECO:0000256" key="4">
    <source>
        <dbReference type="ARBA" id="ARBA00022884"/>
    </source>
</evidence>
<reference evidence="9" key="1">
    <citation type="journal article" date="2019" name="Int. J. Syst. Evol. Microbiol.">
        <title>The Global Catalogue of Microorganisms (GCM) 10K type strain sequencing project: providing services to taxonomists for standard genome sequencing and annotation.</title>
        <authorList>
            <consortium name="The Broad Institute Genomics Platform"/>
            <consortium name="The Broad Institute Genome Sequencing Center for Infectious Disease"/>
            <person name="Wu L."/>
            <person name="Ma J."/>
        </authorList>
    </citation>
    <scope>NUCLEOTIDE SEQUENCE [LARGE SCALE GENOMIC DNA]</scope>
    <source>
        <strain evidence="9">JCM 17460</strain>
    </source>
</reference>
<feature type="site" description="Stabilizes the basic form of H active site to accept a proton" evidence="7">
    <location>
        <position position="138"/>
    </location>
</feature>
<keyword evidence="7" id="KW-0963">Cytoplasm</keyword>
<dbReference type="Gene3D" id="3.40.50.1470">
    <property type="entry name" value="Peptidyl-tRNA hydrolase"/>
    <property type="match status" value="1"/>
</dbReference>
<dbReference type="GO" id="GO:0016787">
    <property type="term" value="F:hydrolase activity"/>
    <property type="evidence" value="ECO:0007669"/>
    <property type="project" value="UniProtKB-KW"/>
</dbReference>
<feature type="binding site" evidence="7">
    <location>
        <position position="55"/>
    </location>
    <ligand>
        <name>tRNA</name>
        <dbReference type="ChEBI" id="CHEBI:17843"/>
    </ligand>
</feature>
<comment type="subcellular location">
    <subcellularLocation>
        <location evidence="7">Cytoplasm</location>
    </subcellularLocation>
</comment>
<sequence>MITSRLRWFLGRLISPARTSAPGSTAAPDEETFVADATTADVWLVVGLGNPGPSYAGHRHNIGYLVVDELARRMGSGFRAHKSGRADVVEGRLGAPGAPGPRVVLAKSRSYMNESGGPVKALATFYKVPADRVIAIHDELDIDFGTLRIKKGGGDNGHNGLKSMRSSLGTGDFFRVRAGIGRPPGRQEVADFVLSNYGTTERKELPFQIDSAADAVESLIADGLEKTQSRFNS</sequence>
<dbReference type="SUPFAM" id="SSF53178">
    <property type="entry name" value="Peptidyl-tRNA hydrolase-like"/>
    <property type="match status" value="1"/>
</dbReference>
<evidence type="ECO:0000256" key="7">
    <source>
        <dbReference type="HAMAP-Rule" id="MF_00083"/>
    </source>
</evidence>
<dbReference type="Proteomes" id="UP001500301">
    <property type="component" value="Unassembled WGS sequence"/>
</dbReference>
<comment type="caution">
    <text evidence="8">The sequence shown here is derived from an EMBL/GenBank/DDBJ whole genome shotgun (WGS) entry which is preliminary data.</text>
</comment>
<evidence type="ECO:0000256" key="2">
    <source>
        <dbReference type="ARBA" id="ARBA00022555"/>
    </source>
</evidence>
<dbReference type="EC" id="3.1.1.29" evidence="1 7"/>
<feature type="binding site" evidence="7">
    <location>
        <position position="111"/>
    </location>
    <ligand>
        <name>tRNA</name>
        <dbReference type="ChEBI" id="CHEBI:17843"/>
    </ligand>
</feature>
<dbReference type="CDD" id="cd00462">
    <property type="entry name" value="PTH"/>
    <property type="match status" value="1"/>
</dbReference>
<comment type="catalytic activity">
    <reaction evidence="7">
        <text>an N-acyl-L-alpha-aminoacyl-tRNA + H2O = an N-acyl-L-amino acid + a tRNA + H(+)</text>
        <dbReference type="Rhea" id="RHEA:54448"/>
        <dbReference type="Rhea" id="RHEA-COMP:10123"/>
        <dbReference type="Rhea" id="RHEA-COMP:13883"/>
        <dbReference type="ChEBI" id="CHEBI:15377"/>
        <dbReference type="ChEBI" id="CHEBI:15378"/>
        <dbReference type="ChEBI" id="CHEBI:59874"/>
        <dbReference type="ChEBI" id="CHEBI:78442"/>
        <dbReference type="ChEBI" id="CHEBI:138191"/>
        <dbReference type="EC" id="3.1.1.29"/>
    </reaction>
</comment>
<comment type="subunit">
    <text evidence="7">Monomer.</text>
</comment>
<accession>A0ABP6V4B1</accession>
<evidence type="ECO:0000313" key="9">
    <source>
        <dbReference type="Proteomes" id="UP001500301"/>
    </source>
</evidence>
<evidence type="ECO:0000313" key="8">
    <source>
        <dbReference type="EMBL" id="GAA3526552.1"/>
    </source>
</evidence>
<name>A0ABP6V4B1_9ACTN</name>
<organism evidence="8 9">
    <name type="scientific">Nocardioides daeguensis</name>
    <dbReference type="NCBI Taxonomy" id="908359"/>
    <lineage>
        <taxon>Bacteria</taxon>
        <taxon>Bacillati</taxon>
        <taxon>Actinomycetota</taxon>
        <taxon>Actinomycetes</taxon>
        <taxon>Propionibacteriales</taxon>
        <taxon>Nocardioidaceae</taxon>
        <taxon>Nocardioides</taxon>
    </lineage>
</organism>
<keyword evidence="2 7" id="KW-0820">tRNA-binding</keyword>
<feature type="binding site" evidence="7">
    <location>
        <position position="113"/>
    </location>
    <ligand>
        <name>tRNA</name>
        <dbReference type="ChEBI" id="CHEBI:17843"/>
    </ligand>
</feature>
<dbReference type="PANTHER" id="PTHR17224">
    <property type="entry name" value="PEPTIDYL-TRNA HYDROLASE"/>
    <property type="match status" value="1"/>
</dbReference>
<dbReference type="PROSITE" id="PS01196">
    <property type="entry name" value="PEPT_TRNA_HYDROL_2"/>
    <property type="match status" value="1"/>
</dbReference>
<comment type="function">
    <text evidence="7">Hydrolyzes ribosome-free peptidyl-tRNAs (with 1 or more amino acids incorporated), which drop off the ribosome during protein synthesis, or as a result of ribosome stalling.</text>
</comment>
<keyword evidence="4 7" id="KW-0694">RNA-binding</keyword>
<dbReference type="Pfam" id="PF01195">
    <property type="entry name" value="Pept_tRNA_hydro"/>
    <property type="match status" value="1"/>
</dbReference>
<feature type="site" description="Discriminates between blocked and unblocked aminoacyl-tRNA" evidence="7">
    <location>
        <position position="50"/>
    </location>
</feature>
<evidence type="ECO:0000256" key="6">
    <source>
        <dbReference type="ARBA" id="ARBA00050038"/>
    </source>
</evidence>
<dbReference type="InterPro" id="IPR018171">
    <property type="entry name" value="Pept_tRNA_hydro_CS"/>
</dbReference>
<protein>
    <recommendedName>
        <fullName evidence="6 7">Peptidyl-tRNA hydrolase</fullName>
        <shortName evidence="7">Pth</shortName>
        <ecNumber evidence="1 7">3.1.1.29</ecNumber>
    </recommendedName>
</protein>
<comment type="function">
    <text evidence="7">Catalyzes the release of premature peptidyl moieties from peptidyl-tRNA molecules trapped in stalled 50S ribosomal subunits, and thus maintains levels of free tRNAs and 50S ribosomes.</text>
</comment>
<keyword evidence="9" id="KW-1185">Reference proteome</keyword>
<evidence type="ECO:0000256" key="3">
    <source>
        <dbReference type="ARBA" id="ARBA00022801"/>
    </source>
</evidence>
<dbReference type="NCBIfam" id="TIGR00447">
    <property type="entry name" value="pth"/>
    <property type="match status" value="1"/>
</dbReference>
<gene>
    <name evidence="7 8" type="primary">pth</name>
    <name evidence="8" type="ORF">GCM10022263_14110</name>
</gene>
<evidence type="ECO:0000256" key="1">
    <source>
        <dbReference type="ARBA" id="ARBA00013260"/>
    </source>
</evidence>
<evidence type="ECO:0000256" key="5">
    <source>
        <dbReference type="ARBA" id="ARBA00038063"/>
    </source>
</evidence>
<comment type="similarity">
    <text evidence="5 7">Belongs to the PTH family.</text>
</comment>
<dbReference type="InterPro" id="IPR036416">
    <property type="entry name" value="Pept_tRNA_hydro_sf"/>
</dbReference>
<proteinExistence type="inferred from homology"/>
<dbReference type="InterPro" id="IPR001328">
    <property type="entry name" value="Pept_tRNA_hydro"/>
</dbReference>
<feature type="active site" description="Proton acceptor" evidence="7">
    <location>
        <position position="60"/>
    </location>
</feature>
<feature type="binding site" evidence="7">
    <location>
        <position position="159"/>
    </location>
    <ligand>
        <name>tRNA</name>
        <dbReference type="ChEBI" id="CHEBI:17843"/>
    </ligand>
</feature>